<organism evidence="7 8">
    <name type="scientific">Armillaria solidipes</name>
    <dbReference type="NCBI Taxonomy" id="1076256"/>
    <lineage>
        <taxon>Eukaryota</taxon>
        <taxon>Fungi</taxon>
        <taxon>Dikarya</taxon>
        <taxon>Basidiomycota</taxon>
        <taxon>Agaricomycotina</taxon>
        <taxon>Agaricomycetes</taxon>
        <taxon>Agaricomycetidae</taxon>
        <taxon>Agaricales</taxon>
        <taxon>Marasmiineae</taxon>
        <taxon>Physalacriaceae</taxon>
        <taxon>Armillaria</taxon>
    </lineage>
</organism>
<evidence type="ECO:0000256" key="6">
    <source>
        <dbReference type="SAM" id="Phobius"/>
    </source>
</evidence>
<dbReference type="Pfam" id="PF08637">
    <property type="entry name" value="NCA2"/>
    <property type="match status" value="1"/>
</dbReference>
<feature type="transmembrane region" description="Helical" evidence="6">
    <location>
        <begin position="520"/>
        <end position="541"/>
    </location>
</feature>
<evidence type="ECO:0000256" key="2">
    <source>
        <dbReference type="ARBA" id="ARBA00022692"/>
    </source>
</evidence>
<keyword evidence="3 6" id="KW-1133">Transmembrane helix</keyword>
<evidence type="ECO:0000256" key="3">
    <source>
        <dbReference type="ARBA" id="ARBA00022989"/>
    </source>
</evidence>
<accession>A0A2H3BVC8</accession>
<evidence type="ECO:0000256" key="5">
    <source>
        <dbReference type="ARBA" id="ARBA00023136"/>
    </source>
</evidence>
<evidence type="ECO:0000313" key="8">
    <source>
        <dbReference type="Proteomes" id="UP000218334"/>
    </source>
</evidence>
<keyword evidence="5 6" id="KW-0472">Membrane</keyword>
<dbReference type="PANTHER" id="PTHR28234">
    <property type="entry name" value="NUCLEAR CONTROL OF ATPASE PROTEIN 2"/>
    <property type="match status" value="1"/>
</dbReference>
<reference evidence="8" key="1">
    <citation type="journal article" date="2017" name="Nat. Ecol. Evol.">
        <title>Genome expansion and lineage-specific genetic innovations in the forest pathogenic fungi Armillaria.</title>
        <authorList>
            <person name="Sipos G."/>
            <person name="Prasanna A.N."/>
            <person name="Walter M.C."/>
            <person name="O'Connor E."/>
            <person name="Balint B."/>
            <person name="Krizsan K."/>
            <person name="Kiss B."/>
            <person name="Hess J."/>
            <person name="Varga T."/>
            <person name="Slot J."/>
            <person name="Riley R."/>
            <person name="Boka B."/>
            <person name="Rigling D."/>
            <person name="Barry K."/>
            <person name="Lee J."/>
            <person name="Mihaltcheva S."/>
            <person name="LaButti K."/>
            <person name="Lipzen A."/>
            <person name="Waldron R."/>
            <person name="Moloney N.M."/>
            <person name="Sperisen C."/>
            <person name="Kredics L."/>
            <person name="Vagvoelgyi C."/>
            <person name="Patrignani A."/>
            <person name="Fitzpatrick D."/>
            <person name="Nagy I."/>
            <person name="Doyle S."/>
            <person name="Anderson J.B."/>
            <person name="Grigoriev I.V."/>
            <person name="Gueldener U."/>
            <person name="Muensterkoetter M."/>
            <person name="Nagy L.G."/>
        </authorList>
    </citation>
    <scope>NUCLEOTIDE SEQUENCE [LARGE SCALE GENOMIC DNA]</scope>
    <source>
        <strain evidence="8">28-4</strain>
    </source>
</reference>
<keyword evidence="2 6" id="KW-0812">Transmembrane</keyword>
<dbReference type="PANTHER" id="PTHR28234:SF1">
    <property type="entry name" value="NUCLEAR CONTROL OF ATPASE PROTEIN 2"/>
    <property type="match status" value="1"/>
</dbReference>
<evidence type="ECO:0000256" key="4">
    <source>
        <dbReference type="ARBA" id="ARBA00023128"/>
    </source>
</evidence>
<name>A0A2H3BVC8_9AGAR</name>
<proteinExistence type="predicted"/>
<dbReference type="AlphaFoldDB" id="A0A2H3BVC8"/>
<protein>
    <submittedName>
        <fullName evidence="7">NCA2-domain-containing protein</fullName>
    </submittedName>
</protein>
<dbReference type="InterPro" id="IPR013946">
    <property type="entry name" value="NCA2-like"/>
</dbReference>
<evidence type="ECO:0000256" key="1">
    <source>
        <dbReference type="ARBA" id="ARBA00004225"/>
    </source>
</evidence>
<dbReference type="Proteomes" id="UP000218334">
    <property type="component" value="Unassembled WGS sequence"/>
</dbReference>
<dbReference type="STRING" id="1076256.A0A2H3BVC8"/>
<keyword evidence="8" id="KW-1185">Reference proteome</keyword>
<dbReference type="EMBL" id="KZ293418">
    <property type="protein sequence ID" value="PBK74841.1"/>
    <property type="molecule type" value="Genomic_DNA"/>
</dbReference>
<comment type="subcellular location">
    <subcellularLocation>
        <location evidence="1">Mitochondrion membrane</location>
        <topology evidence="1">Multi-pass membrane protein</topology>
    </subcellularLocation>
</comment>
<sequence length="665" mass="75298">MNPSAFIQHYTAPLNQNFHILGAINEVSSRDFFTTTAAAFQDTARKQKLRSLLASLENPAVVSRQVLDDAIEFSIQLQERTHISGLPDNVDKDQEQQALQRAVVNKVAVALYAKSMDTFLSESIELEDEAEWWADVERSWANVFWYLLQTFPGRCINVWKVVLNAIQHEHPSRFTFAALRQPLRSPFQPSILLSSLFPHTTSQAPSSLFLPLHTNPVGFLHTFRSAVMRCLHSLWRFTIMPLELTRAECHLKKRELRNMRDERAKVLGNLGTLRQSLADSFQSLQDGDEYLVSELSTFAGVLKSVIEGKSPSDEFQSRASALSDFRDIQNITLPSCITAHATTLKERQLRRPSRFVLLWPKLLLIPPLVAYTVRSLYASRTSLVQMALDAHETVRSFILGWLVEPCLDIIHTVRARGEDGVIVLKEGVAADLESLERMTISLAKDHLHYGPDKLAELSKQVKLGDITPVLKLYENDIRSPLRSVITGNLLRTLFIQVQKAKVDIDQALFGIDKLLKSQELTFAFVGVAPAFGIVYLLGGYLSRVWAGGRGRGRYGGKHKRTSVWFIMRRIERLLTSGPQHTTYGQGVSPLTAGLLLVSVAYLRAYGEKYLPSRSRLREGFLEDVEDLSNPELDRHEKRMVVERMWRSWGHTLGWGKLEGSERLMI</sequence>
<dbReference type="GO" id="GO:0005741">
    <property type="term" value="C:mitochondrial outer membrane"/>
    <property type="evidence" value="ECO:0007669"/>
    <property type="project" value="TreeGrafter"/>
</dbReference>
<gene>
    <name evidence="7" type="ORF">ARMSODRAFT_1080519</name>
</gene>
<keyword evidence="4" id="KW-0496">Mitochondrion</keyword>
<evidence type="ECO:0000313" key="7">
    <source>
        <dbReference type="EMBL" id="PBK74841.1"/>
    </source>
</evidence>